<dbReference type="Gene3D" id="2.60.120.260">
    <property type="entry name" value="Galactose-binding domain-like"/>
    <property type="match status" value="1"/>
</dbReference>
<dbReference type="Gene3D" id="2.70.98.10">
    <property type="match status" value="1"/>
</dbReference>
<dbReference type="InterPro" id="IPR008979">
    <property type="entry name" value="Galactose-bd-like_sf"/>
</dbReference>
<dbReference type="Gene3D" id="3.20.20.80">
    <property type="entry name" value="Glycosidases"/>
    <property type="match status" value="1"/>
</dbReference>
<dbReference type="EC" id="3.2.1.23" evidence="5"/>
<dbReference type="GO" id="GO:0004565">
    <property type="term" value="F:beta-galactosidase activity"/>
    <property type="evidence" value="ECO:0007669"/>
    <property type="project" value="UniProtKB-EC"/>
</dbReference>
<evidence type="ECO:0000256" key="5">
    <source>
        <dbReference type="ARBA" id="ARBA00012756"/>
    </source>
</evidence>
<keyword evidence="7" id="KW-0106">Calcium</keyword>
<dbReference type="AlphaFoldDB" id="A0A1I3IFN4"/>
<dbReference type="Pfam" id="PF02929">
    <property type="entry name" value="Bgal_small_N"/>
    <property type="match status" value="1"/>
</dbReference>
<reference evidence="11 12" key="1">
    <citation type="submission" date="2016-10" db="EMBL/GenBank/DDBJ databases">
        <authorList>
            <person name="de Groot N.N."/>
        </authorList>
    </citation>
    <scope>NUCLEOTIDE SEQUENCE [LARGE SCALE GENOMIC DNA]</scope>
    <source>
        <strain evidence="11 12">RK1</strain>
    </source>
</reference>
<dbReference type="InterPro" id="IPR006102">
    <property type="entry name" value="Ig-like_GH2"/>
</dbReference>
<dbReference type="GO" id="GO:0005990">
    <property type="term" value="P:lactose catabolic process"/>
    <property type="evidence" value="ECO:0007669"/>
    <property type="project" value="TreeGrafter"/>
</dbReference>
<dbReference type="RefSeq" id="WP_218146529.1">
    <property type="nucleotide sequence ID" value="NZ_FOQO01000004.1"/>
</dbReference>
<dbReference type="GO" id="GO:0009341">
    <property type="term" value="C:beta-galactosidase complex"/>
    <property type="evidence" value="ECO:0007669"/>
    <property type="project" value="InterPro"/>
</dbReference>
<evidence type="ECO:0000256" key="6">
    <source>
        <dbReference type="ARBA" id="ARBA00022801"/>
    </source>
</evidence>
<dbReference type="InterPro" id="IPR014718">
    <property type="entry name" value="GH-type_carb-bd"/>
</dbReference>
<dbReference type="InterPro" id="IPR006101">
    <property type="entry name" value="Glyco_hydro_2"/>
</dbReference>
<accession>A0A1I3IFN4</accession>
<protein>
    <recommendedName>
        <fullName evidence="5">beta-galactosidase</fullName>
        <ecNumber evidence="5">3.2.1.23</ecNumber>
    </recommendedName>
    <alternativeName>
        <fullName evidence="9">Lactase</fullName>
    </alternativeName>
</protein>
<comment type="catalytic activity">
    <reaction evidence="1">
        <text>Hydrolysis of terminal non-reducing beta-D-galactose residues in beta-D-galactosides.</text>
        <dbReference type="EC" id="3.2.1.23"/>
    </reaction>
</comment>
<dbReference type="Pfam" id="PF02836">
    <property type="entry name" value="Glyco_hydro_2_C"/>
    <property type="match status" value="1"/>
</dbReference>
<dbReference type="Pfam" id="PF02837">
    <property type="entry name" value="Glyco_hydro_2_N"/>
    <property type="match status" value="1"/>
</dbReference>
<dbReference type="InterPro" id="IPR013783">
    <property type="entry name" value="Ig-like_fold"/>
</dbReference>
<evidence type="ECO:0000313" key="12">
    <source>
        <dbReference type="Proteomes" id="UP000198670"/>
    </source>
</evidence>
<dbReference type="PANTHER" id="PTHR46323">
    <property type="entry name" value="BETA-GALACTOSIDASE"/>
    <property type="match status" value="1"/>
</dbReference>
<feature type="domain" description="Beta galactosidase small chain/" evidence="10">
    <location>
        <begin position="682"/>
        <end position="890"/>
    </location>
</feature>
<keyword evidence="8" id="KW-0326">Glycosidase</keyword>
<dbReference type="SUPFAM" id="SSF74650">
    <property type="entry name" value="Galactose mutarotase-like"/>
    <property type="match status" value="1"/>
</dbReference>
<dbReference type="SUPFAM" id="SSF49785">
    <property type="entry name" value="Galactose-binding domain-like"/>
    <property type="match status" value="1"/>
</dbReference>
<keyword evidence="12" id="KW-1185">Reference proteome</keyword>
<dbReference type="Gene3D" id="2.60.40.10">
    <property type="entry name" value="Immunoglobulins"/>
    <property type="match status" value="1"/>
</dbReference>
<dbReference type="SMART" id="SM01038">
    <property type="entry name" value="Bgal_small_N"/>
    <property type="match status" value="1"/>
</dbReference>
<dbReference type="InterPro" id="IPR017853">
    <property type="entry name" value="GH"/>
</dbReference>
<name>A0A1I3IFN4_9SPHI</name>
<keyword evidence="6" id="KW-0378">Hydrolase</keyword>
<dbReference type="PRINTS" id="PR00132">
    <property type="entry name" value="GLHYDRLASE2"/>
</dbReference>
<dbReference type="InterPro" id="IPR006103">
    <property type="entry name" value="Glyco_hydro_2_cat"/>
</dbReference>
<dbReference type="Pfam" id="PF00703">
    <property type="entry name" value="Glyco_hydro_2"/>
    <property type="match status" value="1"/>
</dbReference>
<dbReference type="InterPro" id="IPR011013">
    <property type="entry name" value="Gal_mutarotase_sf_dom"/>
</dbReference>
<gene>
    <name evidence="11" type="ORF">SAMN05444682_10473</name>
</gene>
<evidence type="ECO:0000259" key="10">
    <source>
        <dbReference type="SMART" id="SM01038"/>
    </source>
</evidence>
<dbReference type="SUPFAM" id="SSF49303">
    <property type="entry name" value="beta-Galactosidase/glucuronidase domain"/>
    <property type="match status" value="1"/>
</dbReference>
<evidence type="ECO:0000313" key="11">
    <source>
        <dbReference type="EMBL" id="SFI46778.1"/>
    </source>
</evidence>
<dbReference type="Proteomes" id="UP000198670">
    <property type="component" value="Unassembled WGS sequence"/>
</dbReference>
<dbReference type="STRING" id="1477437.SAMN05444682_10473"/>
<dbReference type="GO" id="GO:0030246">
    <property type="term" value="F:carbohydrate binding"/>
    <property type="evidence" value="ECO:0007669"/>
    <property type="project" value="InterPro"/>
</dbReference>
<sequence>MQVIKPIVVFLNMKRLFSIVLLVLPVLAVAQWTNKVVYLSGTGADNRVDWEFYCSKGRNSGKWTTIPVPSCWEQEGFGGYYYGYGSGDRFYETGRYRHTFDVPFDWQGKVIHIVFEGVMTDAEVKINGKLAGPVHQGAFYQFSYDISSLLKYGTSNKLEVGVKKHSDNKSVNQAERHADYWVFGGIFRPVYLEVKPKTHIERVAIDARADGTFNADVYIANPELVHQVQVSIQSNKGTENAVFEARTVQETTRITGQLHHPETWSPEFPNLYQATFSLLDKNGRPLHVYTERIGFRTVEVRESDGIYINGVRVKLKGVNRHTFHPKYGRTSSKALSITALNLMKDMNMNAVRMSHYPPDKHFLEVCDSLGLFVLDELSGWQHPPYDDTVGKKLLTEMIARDVNHPSIILWDNGNEGGWNTSLDDDFAKLDIQQRQVLHPWQDFGLFNTYHYMGYNYLANDGYSRRKLFMPTEFLHGLYDGGHGAGLEDYWHRMSNDPLCTGGFLWVFADEAVERTDRDNQLDTYGNEAPDGIVGPYNEKEGSFYTIKDVWSPIYFEKRYITPAFDGSFHVENRFHFTNFSACRFTAEWITVSAPGKKLQEQVNATADLSVNVHPGQSGLLQLDLPTGWQSMDILRIHAVDPHGRLINTWSWPLKTASDKTNELIPVKSGSRPVVAETQDTWQVQTGAVTFAFSKKNGLLTQVDKAGQRIPLSNGPIWVNNKKEVEAVTQRYDANDLVIETQFEGDDGFRWTINGDGLLDLVVKYEPAYSSDFAGITFSYPEQQVAGMTWLGNGPYRVYKNRMKGARFGLWEKAYNNTVTGESGYVYPEFKGYHANTYWARIEGKGTPDFTVYVHSDDIFLRMLTPQEPQKPENAKMVYPEGDLSFLHTINGIGDKFMEAKELGPQAHPATFKDSRYEHHRLFIHLTFNFN</sequence>
<dbReference type="InterPro" id="IPR036156">
    <property type="entry name" value="Beta-gal/glucu_dom_sf"/>
</dbReference>
<evidence type="ECO:0000256" key="9">
    <source>
        <dbReference type="ARBA" id="ARBA00032230"/>
    </source>
</evidence>
<evidence type="ECO:0000256" key="8">
    <source>
        <dbReference type="ARBA" id="ARBA00023295"/>
    </source>
</evidence>
<dbReference type="PANTHER" id="PTHR46323:SF2">
    <property type="entry name" value="BETA-GALACTOSIDASE"/>
    <property type="match status" value="1"/>
</dbReference>
<evidence type="ECO:0000256" key="3">
    <source>
        <dbReference type="ARBA" id="ARBA00007401"/>
    </source>
</evidence>
<evidence type="ECO:0000256" key="4">
    <source>
        <dbReference type="ARBA" id="ARBA00011245"/>
    </source>
</evidence>
<dbReference type="SUPFAM" id="SSF51445">
    <property type="entry name" value="(Trans)glycosidases"/>
    <property type="match status" value="1"/>
</dbReference>
<dbReference type="InterPro" id="IPR050347">
    <property type="entry name" value="Bact_Beta-galactosidase"/>
</dbReference>
<evidence type="ECO:0000256" key="2">
    <source>
        <dbReference type="ARBA" id="ARBA00001913"/>
    </source>
</evidence>
<evidence type="ECO:0000256" key="7">
    <source>
        <dbReference type="ARBA" id="ARBA00022837"/>
    </source>
</evidence>
<dbReference type="InterPro" id="IPR004199">
    <property type="entry name" value="B-gal_small/dom_5"/>
</dbReference>
<comment type="similarity">
    <text evidence="3">Belongs to the glycosyl hydrolase 2 family.</text>
</comment>
<dbReference type="EMBL" id="FOQO01000004">
    <property type="protein sequence ID" value="SFI46778.1"/>
    <property type="molecule type" value="Genomic_DNA"/>
</dbReference>
<organism evidence="11 12">
    <name type="scientific">Parapedobacter indicus</name>
    <dbReference type="NCBI Taxonomy" id="1477437"/>
    <lineage>
        <taxon>Bacteria</taxon>
        <taxon>Pseudomonadati</taxon>
        <taxon>Bacteroidota</taxon>
        <taxon>Sphingobacteriia</taxon>
        <taxon>Sphingobacteriales</taxon>
        <taxon>Sphingobacteriaceae</taxon>
        <taxon>Parapedobacter</taxon>
    </lineage>
</organism>
<proteinExistence type="inferred from homology"/>
<evidence type="ECO:0000256" key="1">
    <source>
        <dbReference type="ARBA" id="ARBA00001412"/>
    </source>
</evidence>
<comment type="subunit">
    <text evidence="4">Monomer.</text>
</comment>
<comment type="cofactor">
    <cofactor evidence="2">
        <name>Ca(2+)</name>
        <dbReference type="ChEBI" id="CHEBI:29108"/>
    </cofactor>
</comment>
<dbReference type="InterPro" id="IPR006104">
    <property type="entry name" value="Glyco_hydro_2_N"/>
</dbReference>